<accession>A0AAN9IJB6</accession>
<dbReference type="GO" id="GO:0007018">
    <property type="term" value="P:microtubule-based movement"/>
    <property type="evidence" value="ECO:0007669"/>
    <property type="project" value="InterPro"/>
</dbReference>
<feature type="coiled-coil region" evidence="9">
    <location>
        <begin position="528"/>
        <end position="555"/>
    </location>
</feature>
<evidence type="ECO:0000256" key="7">
    <source>
        <dbReference type="PROSITE-ProRule" id="PRU00283"/>
    </source>
</evidence>
<dbReference type="SMART" id="SM00129">
    <property type="entry name" value="KISc"/>
    <property type="match status" value="1"/>
</dbReference>
<evidence type="ECO:0000256" key="8">
    <source>
        <dbReference type="RuleBase" id="RU000394"/>
    </source>
</evidence>
<feature type="region of interest" description="Disordered" evidence="10">
    <location>
        <begin position="1"/>
        <end position="84"/>
    </location>
</feature>
<feature type="region of interest" description="Disordered" evidence="10">
    <location>
        <begin position="589"/>
        <end position="611"/>
    </location>
</feature>
<proteinExistence type="inferred from homology"/>
<dbReference type="PRINTS" id="PR00380">
    <property type="entry name" value="KINESINHEAVY"/>
</dbReference>
<evidence type="ECO:0000256" key="3">
    <source>
        <dbReference type="ARBA" id="ARBA00022840"/>
    </source>
</evidence>
<feature type="compositionally biased region" description="Polar residues" evidence="10">
    <location>
        <begin position="1"/>
        <end position="10"/>
    </location>
</feature>
<evidence type="ECO:0000313" key="12">
    <source>
        <dbReference type="EMBL" id="KAK7281004.1"/>
    </source>
</evidence>
<dbReference type="GO" id="GO:0005524">
    <property type="term" value="F:ATP binding"/>
    <property type="evidence" value="ECO:0007669"/>
    <property type="project" value="UniProtKB-UniRule"/>
</dbReference>
<feature type="compositionally biased region" description="Low complexity" evidence="10">
    <location>
        <begin position="470"/>
        <end position="494"/>
    </location>
</feature>
<evidence type="ECO:0000256" key="2">
    <source>
        <dbReference type="ARBA" id="ARBA00022741"/>
    </source>
</evidence>
<dbReference type="FunFam" id="3.40.850.10:FF:000054">
    <property type="entry name" value="Kinesin-like protein"/>
    <property type="match status" value="1"/>
</dbReference>
<evidence type="ECO:0000256" key="10">
    <source>
        <dbReference type="SAM" id="MobiDB-lite"/>
    </source>
</evidence>
<feature type="domain" description="Kinesin motor" evidence="11">
    <location>
        <begin position="86"/>
        <end position="416"/>
    </location>
</feature>
<dbReference type="GO" id="GO:0008017">
    <property type="term" value="F:microtubule binding"/>
    <property type="evidence" value="ECO:0007669"/>
    <property type="project" value="InterPro"/>
</dbReference>
<evidence type="ECO:0000259" key="11">
    <source>
        <dbReference type="PROSITE" id="PS50067"/>
    </source>
</evidence>
<name>A0AAN9IJB6_CROPI</name>
<dbReference type="InterPro" id="IPR019821">
    <property type="entry name" value="Kinesin_motor_CS"/>
</dbReference>
<dbReference type="AlphaFoldDB" id="A0AAN9IJB6"/>
<keyword evidence="3 7" id="KW-0067">ATP-binding</keyword>
<evidence type="ECO:0000256" key="9">
    <source>
        <dbReference type="SAM" id="Coils"/>
    </source>
</evidence>
<organism evidence="12 13">
    <name type="scientific">Crotalaria pallida</name>
    <name type="common">Smooth rattlebox</name>
    <name type="synonym">Crotalaria striata</name>
    <dbReference type="NCBI Taxonomy" id="3830"/>
    <lineage>
        <taxon>Eukaryota</taxon>
        <taxon>Viridiplantae</taxon>
        <taxon>Streptophyta</taxon>
        <taxon>Embryophyta</taxon>
        <taxon>Tracheophyta</taxon>
        <taxon>Spermatophyta</taxon>
        <taxon>Magnoliopsida</taxon>
        <taxon>eudicotyledons</taxon>
        <taxon>Gunneridae</taxon>
        <taxon>Pentapetalae</taxon>
        <taxon>rosids</taxon>
        <taxon>fabids</taxon>
        <taxon>Fabales</taxon>
        <taxon>Fabaceae</taxon>
        <taxon>Papilionoideae</taxon>
        <taxon>50 kb inversion clade</taxon>
        <taxon>genistoids sensu lato</taxon>
        <taxon>core genistoids</taxon>
        <taxon>Crotalarieae</taxon>
        <taxon>Crotalaria</taxon>
    </lineage>
</organism>
<comment type="caution">
    <text evidence="12">The sequence shown here is derived from an EMBL/GenBank/DDBJ whole genome shotgun (WGS) entry which is preliminary data.</text>
</comment>
<dbReference type="InterPro" id="IPR036961">
    <property type="entry name" value="Kinesin_motor_dom_sf"/>
</dbReference>
<dbReference type="PANTHER" id="PTHR47968">
    <property type="entry name" value="CENTROMERE PROTEIN E"/>
    <property type="match status" value="1"/>
</dbReference>
<evidence type="ECO:0000313" key="13">
    <source>
        <dbReference type="Proteomes" id="UP001372338"/>
    </source>
</evidence>
<feature type="binding site" evidence="7">
    <location>
        <begin position="178"/>
        <end position="185"/>
    </location>
    <ligand>
        <name>ATP</name>
        <dbReference type="ChEBI" id="CHEBI:30616"/>
    </ligand>
</feature>
<keyword evidence="2 7" id="KW-0547">Nucleotide-binding</keyword>
<keyword evidence="1 8" id="KW-0493">Microtubule</keyword>
<gene>
    <name evidence="12" type="ORF">RIF29_08632</name>
</gene>
<feature type="region of interest" description="Disordered" evidence="10">
    <location>
        <begin position="470"/>
        <end position="501"/>
    </location>
</feature>
<keyword evidence="5 7" id="KW-0505">Motor protein</keyword>
<dbReference type="SUPFAM" id="SSF52540">
    <property type="entry name" value="P-loop containing nucleoside triphosphate hydrolases"/>
    <property type="match status" value="1"/>
</dbReference>
<dbReference type="Proteomes" id="UP001372338">
    <property type="component" value="Unassembled WGS sequence"/>
</dbReference>
<dbReference type="InterPro" id="IPR001752">
    <property type="entry name" value="Kinesin_motor_dom"/>
</dbReference>
<dbReference type="PROSITE" id="PS00411">
    <property type="entry name" value="KINESIN_MOTOR_1"/>
    <property type="match status" value="1"/>
</dbReference>
<feature type="coiled-coil region" evidence="9">
    <location>
        <begin position="441"/>
        <end position="468"/>
    </location>
</feature>
<evidence type="ECO:0000256" key="4">
    <source>
        <dbReference type="ARBA" id="ARBA00023054"/>
    </source>
</evidence>
<reference evidence="12 13" key="1">
    <citation type="submission" date="2024-01" db="EMBL/GenBank/DDBJ databases">
        <title>The genomes of 5 underutilized Papilionoideae crops provide insights into root nodulation and disease resistanc.</title>
        <authorList>
            <person name="Yuan L."/>
        </authorList>
    </citation>
    <scope>NUCLEOTIDE SEQUENCE [LARGE SCALE GENOMIC DNA]</scope>
    <source>
        <strain evidence="12">ZHUSHIDOU_FW_LH</strain>
        <tissue evidence="12">Leaf</tissue>
    </source>
</reference>
<dbReference type="PROSITE" id="PS50067">
    <property type="entry name" value="KINESIN_MOTOR_2"/>
    <property type="match status" value="1"/>
</dbReference>
<evidence type="ECO:0000256" key="1">
    <source>
        <dbReference type="ARBA" id="ARBA00022701"/>
    </source>
</evidence>
<dbReference type="PANTHER" id="PTHR47968:SF13">
    <property type="entry name" value="KINESIN-LIKE PROTEIN KIF19 ISOFORM X1"/>
    <property type="match status" value="1"/>
</dbReference>
<comment type="similarity">
    <text evidence="6">Belongs to the TRAFAC class myosin-kinesin ATPase superfamily. Kinesin family. KIN-8 subfamily.</text>
</comment>
<dbReference type="EMBL" id="JAYWIO010000002">
    <property type="protein sequence ID" value="KAK7281004.1"/>
    <property type="molecule type" value="Genomic_DNA"/>
</dbReference>
<protein>
    <recommendedName>
        <fullName evidence="8">Kinesin-like protein</fullName>
    </recommendedName>
</protein>
<dbReference type="Pfam" id="PF00225">
    <property type="entry name" value="Kinesin"/>
    <property type="match status" value="1"/>
</dbReference>
<dbReference type="InterPro" id="IPR027417">
    <property type="entry name" value="P-loop_NTPase"/>
</dbReference>
<evidence type="ECO:0000256" key="5">
    <source>
        <dbReference type="ARBA" id="ARBA00023175"/>
    </source>
</evidence>
<evidence type="ECO:0000256" key="6">
    <source>
        <dbReference type="ARBA" id="ARBA00060769"/>
    </source>
</evidence>
<keyword evidence="4 9" id="KW-0175">Coiled coil</keyword>
<dbReference type="InterPro" id="IPR027640">
    <property type="entry name" value="Kinesin-like_fam"/>
</dbReference>
<dbReference type="GO" id="GO:0003777">
    <property type="term" value="F:microtubule motor activity"/>
    <property type="evidence" value="ECO:0007669"/>
    <property type="project" value="InterPro"/>
</dbReference>
<sequence>MPVSTRSQIKSSSSSSRVDEDQQHNNNTNNNGLKEKLKELTLLYEQHKQKKKKTQNQNQEEEEEEEEECFREKKEKGSKRKRKRRRIHVYVRVRPMGKKEKESGGRCCVRIVNGFEVYLMEFGNENDYLRFKRLKGRHFAFDASFPDSATQHHVYSTTTSELVEAVLQGSNGTVFCYGATGAGKTFTMLGTVESPGVMVLAIKDVFSKIRERCCDGNHVVHLSYLEVYNETVRDLLSPGRPLVLREDKQGIVAAGLTQYRAYSTDEVMMLLQQGNRNRTTEPTRANETSSRSHAILQVVVEYRVRDAAMNIINRAGKLSLIDLAGSERALATDQRTVRSLEGANINRSLLALSSCINALVEDKKHIPYRNSKLTQLLKDSLGGTCNTVMIANISPSSLSFSETQNTLHWADRAKEIRTKATDTNGDPVLVPETKIDQAKLVLELEKENRELRIQVARQKQQLLTLQAQSLAANSSPTPTAPSITSLLSTPPTSAQPNEKQRTRPAFLVATTSFTPETKNKGADAAVTIRTLQQTVKALEAEIERMKKDHSFQLKQKDEVIRELSKNGGKKAVAEREAGKRVVTRASIRPKEPNTGELKSPSHRFRSPAPAAKKRSFWDITAANSPSVTALHGRKTRSHAISEPNAHPSMLLRPGFARQNGNI</sequence>
<keyword evidence="13" id="KW-1185">Reference proteome</keyword>
<feature type="compositionally biased region" description="Acidic residues" evidence="10">
    <location>
        <begin position="59"/>
        <end position="69"/>
    </location>
</feature>
<feature type="region of interest" description="Disordered" evidence="10">
    <location>
        <begin position="638"/>
        <end position="662"/>
    </location>
</feature>
<dbReference type="Gene3D" id="3.40.850.10">
    <property type="entry name" value="Kinesin motor domain"/>
    <property type="match status" value="1"/>
</dbReference>
<dbReference type="GO" id="GO:0005874">
    <property type="term" value="C:microtubule"/>
    <property type="evidence" value="ECO:0007669"/>
    <property type="project" value="UniProtKB-KW"/>
</dbReference>